<dbReference type="EMBL" id="WNVG01001217">
    <property type="protein sequence ID" value="MDZ5035062.1"/>
    <property type="molecule type" value="Genomic_DNA"/>
</dbReference>
<dbReference type="PANTHER" id="PTHR43711">
    <property type="entry name" value="TWO-COMPONENT HISTIDINE KINASE"/>
    <property type="match status" value="1"/>
</dbReference>
<name>A0AAW9J6G0_CLOPF</name>
<keyword evidence="6" id="KW-0175">Coiled coil</keyword>
<dbReference type="RefSeq" id="WP_322413411.1">
    <property type="nucleotide sequence ID" value="NZ_WNVG01001217.1"/>
</dbReference>
<evidence type="ECO:0000256" key="3">
    <source>
        <dbReference type="ARBA" id="ARBA00022679"/>
    </source>
</evidence>
<dbReference type="InterPro" id="IPR036097">
    <property type="entry name" value="HisK_dim/P_sf"/>
</dbReference>
<evidence type="ECO:0000256" key="4">
    <source>
        <dbReference type="ARBA" id="ARBA00022777"/>
    </source>
</evidence>
<proteinExistence type="predicted"/>
<dbReference type="AlphaFoldDB" id="A0AAW9J6G0"/>
<dbReference type="Gene3D" id="1.10.287.130">
    <property type="match status" value="1"/>
</dbReference>
<dbReference type="EC" id="2.7.13.3" evidence="2"/>
<evidence type="ECO:0000256" key="5">
    <source>
        <dbReference type="ARBA" id="ARBA00023012"/>
    </source>
</evidence>
<evidence type="ECO:0000259" key="7">
    <source>
        <dbReference type="PROSITE" id="PS50109"/>
    </source>
</evidence>
<dbReference type="SUPFAM" id="SSF47384">
    <property type="entry name" value="Homodimeric domain of signal transducing histidine kinase"/>
    <property type="match status" value="1"/>
</dbReference>
<gene>
    <name evidence="8" type="ORF">GNF81_20465</name>
</gene>
<evidence type="ECO:0000256" key="1">
    <source>
        <dbReference type="ARBA" id="ARBA00000085"/>
    </source>
</evidence>
<sequence length="117" mass="13251">MVKVNFIGTISHELKTPLTSIMMGVGLISNSNIGRLNKKQEDILEAIKEDVQRLNDLVSNLLKISQIQSNRASFNIKSNDINELVYECVENFLTQANEKGIDLSLELEERLPYVMID</sequence>
<keyword evidence="5" id="KW-0902">Two-component regulatory system</keyword>
<comment type="caution">
    <text evidence="8">The sequence shown here is derived from an EMBL/GenBank/DDBJ whole genome shotgun (WGS) entry which is preliminary data.</text>
</comment>
<evidence type="ECO:0000313" key="9">
    <source>
        <dbReference type="Proteomes" id="UP001289066"/>
    </source>
</evidence>
<dbReference type="InterPro" id="IPR050736">
    <property type="entry name" value="Sensor_HK_Regulatory"/>
</dbReference>
<feature type="domain" description="Histidine kinase" evidence="7">
    <location>
        <begin position="9"/>
        <end position="117"/>
    </location>
</feature>
<evidence type="ECO:0000256" key="2">
    <source>
        <dbReference type="ARBA" id="ARBA00012438"/>
    </source>
</evidence>
<dbReference type="GO" id="GO:0000155">
    <property type="term" value="F:phosphorelay sensor kinase activity"/>
    <property type="evidence" value="ECO:0007669"/>
    <property type="project" value="InterPro"/>
</dbReference>
<accession>A0AAW9J6G0</accession>
<dbReference type="Pfam" id="PF00512">
    <property type="entry name" value="HisKA"/>
    <property type="match status" value="1"/>
</dbReference>
<evidence type="ECO:0000256" key="6">
    <source>
        <dbReference type="SAM" id="Coils"/>
    </source>
</evidence>
<organism evidence="8 9">
    <name type="scientific">Clostridium perfringens</name>
    <dbReference type="NCBI Taxonomy" id="1502"/>
    <lineage>
        <taxon>Bacteria</taxon>
        <taxon>Bacillati</taxon>
        <taxon>Bacillota</taxon>
        <taxon>Clostridia</taxon>
        <taxon>Eubacteriales</taxon>
        <taxon>Clostridiaceae</taxon>
        <taxon>Clostridium</taxon>
    </lineage>
</organism>
<dbReference type="PANTHER" id="PTHR43711:SF1">
    <property type="entry name" value="HISTIDINE KINASE 1"/>
    <property type="match status" value="1"/>
</dbReference>
<evidence type="ECO:0000313" key="8">
    <source>
        <dbReference type="EMBL" id="MDZ5035062.1"/>
    </source>
</evidence>
<comment type="catalytic activity">
    <reaction evidence="1">
        <text>ATP + protein L-histidine = ADP + protein N-phospho-L-histidine.</text>
        <dbReference type="EC" id="2.7.13.3"/>
    </reaction>
</comment>
<dbReference type="PROSITE" id="PS50109">
    <property type="entry name" value="HIS_KIN"/>
    <property type="match status" value="1"/>
</dbReference>
<protein>
    <recommendedName>
        <fullName evidence="2">histidine kinase</fullName>
        <ecNumber evidence="2">2.7.13.3</ecNumber>
    </recommendedName>
</protein>
<dbReference type="InterPro" id="IPR005467">
    <property type="entry name" value="His_kinase_dom"/>
</dbReference>
<feature type="non-terminal residue" evidence="8">
    <location>
        <position position="117"/>
    </location>
</feature>
<dbReference type="SMART" id="SM00388">
    <property type="entry name" value="HisKA"/>
    <property type="match status" value="1"/>
</dbReference>
<dbReference type="CDD" id="cd00082">
    <property type="entry name" value="HisKA"/>
    <property type="match status" value="1"/>
</dbReference>
<keyword evidence="4 8" id="KW-0418">Kinase</keyword>
<dbReference type="InterPro" id="IPR003661">
    <property type="entry name" value="HisK_dim/P_dom"/>
</dbReference>
<dbReference type="Proteomes" id="UP001289066">
    <property type="component" value="Unassembled WGS sequence"/>
</dbReference>
<keyword evidence="3" id="KW-0808">Transferase</keyword>
<reference evidence="8" key="1">
    <citation type="submission" date="2019-11" db="EMBL/GenBank/DDBJ databases">
        <title>Characterization of Clostridium perfringens isolates from swine manure treated agricultural soils.</title>
        <authorList>
            <person name="Wushke S.T."/>
        </authorList>
    </citation>
    <scope>NUCLEOTIDE SEQUENCE</scope>
    <source>
        <strain evidence="8">X15</strain>
    </source>
</reference>
<feature type="coiled-coil region" evidence="6">
    <location>
        <begin position="37"/>
        <end position="64"/>
    </location>
</feature>